<keyword evidence="3" id="KW-1185">Reference proteome</keyword>
<sequence>MPTLSNSVSTPSRCPSAQATKLRRATPTPPPTTTTTHASKPPQVGRVTVDTARNLAASSRSAFRRYTMMKEIIKCHSNRHTGIKGRRRRCPHVSLPDRRTFAGVAKFEDALLLGWFLRSENSSTYATHFV</sequence>
<reference evidence="2 3" key="1">
    <citation type="submission" date="2018-09" db="EMBL/GenBank/DDBJ databases">
        <title>A high-quality reference genome of wild soybean provides a powerful tool to mine soybean genomes.</title>
        <authorList>
            <person name="Xie M."/>
            <person name="Chung C.Y.L."/>
            <person name="Li M.-W."/>
            <person name="Wong F.-L."/>
            <person name="Chan T.-F."/>
            <person name="Lam H.-M."/>
        </authorList>
    </citation>
    <scope>NUCLEOTIDE SEQUENCE [LARGE SCALE GENOMIC DNA]</scope>
    <source>
        <strain evidence="3">cv. W05</strain>
        <tissue evidence="2">Hypocotyl of etiolated seedlings</tissue>
    </source>
</reference>
<gene>
    <name evidence="2" type="ORF">D0Y65_048907</name>
</gene>
<dbReference type="EMBL" id="QZWG01000018">
    <property type="protein sequence ID" value="RZB52623.1"/>
    <property type="molecule type" value="Genomic_DNA"/>
</dbReference>
<dbReference type="AlphaFoldDB" id="A0A445FV18"/>
<protein>
    <submittedName>
        <fullName evidence="2">Uncharacterized protein</fullName>
    </submittedName>
</protein>
<feature type="compositionally biased region" description="Polar residues" evidence="1">
    <location>
        <begin position="1"/>
        <end position="19"/>
    </location>
</feature>
<dbReference type="Proteomes" id="UP000289340">
    <property type="component" value="Chromosome 18"/>
</dbReference>
<organism evidence="2 3">
    <name type="scientific">Glycine soja</name>
    <name type="common">Wild soybean</name>
    <dbReference type="NCBI Taxonomy" id="3848"/>
    <lineage>
        <taxon>Eukaryota</taxon>
        <taxon>Viridiplantae</taxon>
        <taxon>Streptophyta</taxon>
        <taxon>Embryophyta</taxon>
        <taxon>Tracheophyta</taxon>
        <taxon>Spermatophyta</taxon>
        <taxon>Magnoliopsida</taxon>
        <taxon>eudicotyledons</taxon>
        <taxon>Gunneridae</taxon>
        <taxon>Pentapetalae</taxon>
        <taxon>rosids</taxon>
        <taxon>fabids</taxon>
        <taxon>Fabales</taxon>
        <taxon>Fabaceae</taxon>
        <taxon>Papilionoideae</taxon>
        <taxon>50 kb inversion clade</taxon>
        <taxon>NPAAA clade</taxon>
        <taxon>indigoferoid/millettioid clade</taxon>
        <taxon>Phaseoleae</taxon>
        <taxon>Glycine</taxon>
        <taxon>Glycine subgen. Soja</taxon>
    </lineage>
</organism>
<evidence type="ECO:0000256" key="1">
    <source>
        <dbReference type="SAM" id="MobiDB-lite"/>
    </source>
</evidence>
<proteinExistence type="predicted"/>
<comment type="caution">
    <text evidence="2">The sequence shown here is derived from an EMBL/GenBank/DDBJ whole genome shotgun (WGS) entry which is preliminary data.</text>
</comment>
<evidence type="ECO:0000313" key="3">
    <source>
        <dbReference type="Proteomes" id="UP000289340"/>
    </source>
</evidence>
<feature type="region of interest" description="Disordered" evidence="1">
    <location>
        <begin position="1"/>
        <end position="53"/>
    </location>
</feature>
<evidence type="ECO:0000313" key="2">
    <source>
        <dbReference type="EMBL" id="RZB52623.1"/>
    </source>
</evidence>
<name>A0A445FV18_GLYSO</name>
<accession>A0A445FV18</accession>